<sequence>MDSWGRSSGRYFIPLQRYIHQDPLKAGPVTKLEDYPFSSYREYFFSGELVDTGQISLTSLSVDRALAFALYCYHAFCWLYLRTVMKL</sequence>
<dbReference type="GO" id="GO:0004803">
    <property type="term" value="F:transposase activity"/>
    <property type="evidence" value="ECO:0007669"/>
    <property type="project" value="InterPro"/>
</dbReference>
<organism evidence="1">
    <name type="scientific">bioreactor metagenome</name>
    <dbReference type="NCBI Taxonomy" id="1076179"/>
    <lineage>
        <taxon>unclassified sequences</taxon>
        <taxon>metagenomes</taxon>
        <taxon>ecological metagenomes</taxon>
    </lineage>
</organism>
<gene>
    <name evidence="1" type="ORF">SDC9_149876</name>
</gene>
<evidence type="ECO:0000313" key="1">
    <source>
        <dbReference type="EMBL" id="MPN02660.1"/>
    </source>
</evidence>
<dbReference type="Gene3D" id="3.30.70.1290">
    <property type="entry name" value="Transposase IS200-like"/>
    <property type="match status" value="1"/>
</dbReference>
<proteinExistence type="predicted"/>
<accession>A0A645EMS4</accession>
<protein>
    <submittedName>
        <fullName evidence="1">Uncharacterized protein</fullName>
    </submittedName>
</protein>
<reference evidence="1" key="1">
    <citation type="submission" date="2019-08" db="EMBL/GenBank/DDBJ databases">
        <authorList>
            <person name="Kucharzyk K."/>
            <person name="Murdoch R.W."/>
            <person name="Higgins S."/>
            <person name="Loffler F."/>
        </authorList>
    </citation>
    <scope>NUCLEOTIDE SEQUENCE</scope>
</reference>
<dbReference type="GO" id="GO:0003677">
    <property type="term" value="F:DNA binding"/>
    <property type="evidence" value="ECO:0007669"/>
    <property type="project" value="InterPro"/>
</dbReference>
<dbReference type="InterPro" id="IPR036515">
    <property type="entry name" value="Transposase_17_sf"/>
</dbReference>
<dbReference type="AlphaFoldDB" id="A0A645EMS4"/>
<dbReference type="GO" id="GO:0006313">
    <property type="term" value="P:DNA transposition"/>
    <property type="evidence" value="ECO:0007669"/>
    <property type="project" value="InterPro"/>
</dbReference>
<comment type="caution">
    <text evidence="1">The sequence shown here is derived from an EMBL/GenBank/DDBJ whole genome shotgun (WGS) entry which is preliminary data.</text>
</comment>
<name>A0A645EMS4_9ZZZZ</name>
<dbReference type="EMBL" id="VSSQ01048611">
    <property type="protein sequence ID" value="MPN02660.1"/>
    <property type="molecule type" value="Genomic_DNA"/>
</dbReference>